<evidence type="ECO:0000256" key="12">
    <source>
        <dbReference type="ARBA" id="ARBA00022801"/>
    </source>
</evidence>
<dbReference type="KEGG" id="esx:ESOMN_v1c04410"/>
<evidence type="ECO:0000256" key="6">
    <source>
        <dbReference type="ARBA" id="ARBA00012180"/>
    </source>
</evidence>
<name>A0A2K8P1N7_9MOLU</name>
<dbReference type="PANTHER" id="PTHR10954:SF18">
    <property type="entry name" value="RIBONUCLEASE HII"/>
    <property type="match status" value="1"/>
</dbReference>
<gene>
    <name evidence="14 18" type="primary">rnhB</name>
    <name evidence="18" type="ORF">ESOMN_v1c04410</name>
</gene>
<dbReference type="EC" id="3.1.26.4" evidence="6 14"/>
<keyword evidence="9 14" id="KW-0540">Nuclease</keyword>
<feature type="binding site" evidence="14 15">
    <location>
        <position position="118"/>
    </location>
    <ligand>
        <name>a divalent metal cation</name>
        <dbReference type="ChEBI" id="CHEBI:60240"/>
    </ligand>
</feature>
<evidence type="ECO:0000256" key="3">
    <source>
        <dbReference type="ARBA" id="ARBA00004065"/>
    </source>
</evidence>
<evidence type="ECO:0000256" key="15">
    <source>
        <dbReference type="PROSITE-ProRule" id="PRU01319"/>
    </source>
</evidence>
<comment type="function">
    <text evidence="3 14 16">Endonuclease that specifically degrades the RNA of RNA-DNA hybrids.</text>
</comment>
<dbReference type="GO" id="GO:0005737">
    <property type="term" value="C:cytoplasm"/>
    <property type="evidence" value="ECO:0007669"/>
    <property type="project" value="UniProtKB-SubCell"/>
</dbReference>
<dbReference type="GO" id="GO:0004523">
    <property type="term" value="F:RNA-DNA hybrid ribonuclease activity"/>
    <property type="evidence" value="ECO:0007669"/>
    <property type="project" value="UniProtKB-UniRule"/>
</dbReference>
<dbReference type="NCBIfam" id="NF000595">
    <property type="entry name" value="PRK00015.1-3"/>
    <property type="match status" value="1"/>
</dbReference>
<comment type="cofactor">
    <cofactor evidence="14 15">
        <name>Mn(2+)</name>
        <dbReference type="ChEBI" id="CHEBI:29035"/>
    </cofactor>
    <cofactor evidence="14 15">
        <name>Mg(2+)</name>
        <dbReference type="ChEBI" id="CHEBI:18420"/>
    </cofactor>
    <text evidence="14 15">Manganese or magnesium. Binds 1 divalent metal ion per monomer in the absence of substrate. May bind a second metal ion after substrate binding.</text>
</comment>
<evidence type="ECO:0000256" key="16">
    <source>
        <dbReference type="RuleBase" id="RU003515"/>
    </source>
</evidence>
<dbReference type="GO" id="GO:0032299">
    <property type="term" value="C:ribonuclease H2 complex"/>
    <property type="evidence" value="ECO:0007669"/>
    <property type="project" value="TreeGrafter"/>
</dbReference>
<dbReference type="InterPro" id="IPR024567">
    <property type="entry name" value="RNase_HII/HIII_dom"/>
</dbReference>
<feature type="binding site" evidence="14 15">
    <location>
        <position position="26"/>
    </location>
    <ligand>
        <name>a divalent metal cation</name>
        <dbReference type="ChEBI" id="CHEBI:60240"/>
    </ligand>
</feature>
<dbReference type="EMBL" id="CP024965">
    <property type="protein sequence ID" value="ATZ18823.1"/>
    <property type="molecule type" value="Genomic_DNA"/>
</dbReference>
<dbReference type="Proteomes" id="UP000232230">
    <property type="component" value="Chromosome"/>
</dbReference>
<evidence type="ECO:0000313" key="18">
    <source>
        <dbReference type="EMBL" id="ATZ18823.1"/>
    </source>
</evidence>
<comment type="cofactor">
    <cofactor evidence="2">
        <name>Mg(2+)</name>
        <dbReference type="ChEBI" id="CHEBI:18420"/>
    </cofactor>
</comment>
<accession>A0A2K8P1N7</accession>
<dbReference type="GO" id="GO:0030145">
    <property type="term" value="F:manganese ion binding"/>
    <property type="evidence" value="ECO:0007669"/>
    <property type="project" value="UniProtKB-UniRule"/>
</dbReference>
<protein>
    <recommendedName>
        <fullName evidence="7 14">Ribonuclease HII</fullName>
        <shortName evidence="14">RNase HII</shortName>
        <ecNumber evidence="6 14">3.1.26.4</ecNumber>
    </recommendedName>
</protein>
<evidence type="ECO:0000256" key="7">
    <source>
        <dbReference type="ARBA" id="ARBA00019179"/>
    </source>
</evidence>
<dbReference type="SUPFAM" id="SSF53098">
    <property type="entry name" value="Ribonuclease H-like"/>
    <property type="match status" value="1"/>
</dbReference>
<evidence type="ECO:0000256" key="10">
    <source>
        <dbReference type="ARBA" id="ARBA00022723"/>
    </source>
</evidence>
<evidence type="ECO:0000256" key="2">
    <source>
        <dbReference type="ARBA" id="ARBA00001946"/>
    </source>
</evidence>
<evidence type="ECO:0000256" key="14">
    <source>
        <dbReference type="HAMAP-Rule" id="MF_00052"/>
    </source>
</evidence>
<keyword evidence="10 14" id="KW-0479">Metal-binding</keyword>
<evidence type="ECO:0000256" key="5">
    <source>
        <dbReference type="ARBA" id="ARBA00007383"/>
    </source>
</evidence>
<feature type="binding site" evidence="14 15">
    <location>
        <position position="27"/>
    </location>
    <ligand>
        <name>a divalent metal cation</name>
        <dbReference type="ChEBI" id="CHEBI:60240"/>
    </ligand>
</feature>
<dbReference type="PANTHER" id="PTHR10954">
    <property type="entry name" value="RIBONUCLEASE H2 SUBUNIT A"/>
    <property type="match status" value="1"/>
</dbReference>
<dbReference type="CDD" id="cd07182">
    <property type="entry name" value="RNase_HII_bacteria_HII_like"/>
    <property type="match status" value="1"/>
</dbReference>
<dbReference type="GO" id="GO:0043137">
    <property type="term" value="P:DNA replication, removal of RNA primer"/>
    <property type="evidence" value="ECO:0007669"/>
    <property type="project" value="TreeGrafter"/>
</dbReference>
<evidence type="ECO:0000256" key="11">
    <source>
        <dbReference type="ARBA" id="ARBA00022759"/>
    </source>
</evidence>
<dbReference type="GO" id="GO:0006298">
    <property type="term" value="P:mismatch repair"/>
    <property type="evidence" value="ECO:0007669"/>
    <property type="project" value="TreeGrafter"/>
</dbReference>
<keyword evidence="8 14" id="KW-0963">Cytoplasm</keyword>
<dbReference type="AlphaFoldDB" id="A0A2K8P1N7"/>
<dbReference type="HAMAP" id="MF_00052_B">
    <property type="entry name" value="RNase_HII_B"/>
    <property type="match status" value="1"/>
</dbReference>
<evidence type="ECO:0000256" key="1">
    <source>
        <dbReference type="ARBA" id="ARBA00000077"/>
    </source>
</evidence>
<evidence type="ECO:0000256" key="8">
    <source>
        <dbReference type="ARBA" id="ARBA00022490"/>
    </source>
</evidence>
<dbReference type="Pfam" id="PF01351">
    <property type="entry name" value="RNase_HII"/>
    <property type="match status" value="1"/>
</dbReference>
<dbReference type="Gene3D" id="3.30.420.10">
    <property type="entry name" value="Ribonuclease H-like superfamily/Ribonuclease H"/>
    <property type="match status" value="1"/>
</dbReference>
<reference evidence="18 19" key="1">
    <citation type="submission" date="2017-11" db="EMBL/GenBank/DDBJ databases">
        <title>Genome sequence of Entomoplasma somnilux PYAN-1 (ATCC 49194).</title>
        <authorList>
            <person name="Lo W.-S."/>
            <person name="Gasparich G.E."/>
            <person name="Kuo C.-H."/>
        </authorList>
    </citation>
    <scope>NUCLEOTIDE SEQUENCE [LARGE SCALE GENOMIC DNA]</scope>
    <source>
        <strain evidence="18 19">PYAN-1</strain>
    </source>
</reference>
<comment type="subcellular location">
    <subcellularLocation>
        <location evidence="4 14">Cytoplasm</location>
    </subcellularLocation>
</comment>
<dbReference type="InterPro" id="IPR001352">
    <property type="entry name" value="RNase_HII/HIII"/>
</dbReference>
<evidence type="ECO:0000313" key="19">
    <source>
        <dbReference type="Proteomes" id="UP000232230"/>
    </source>
</evidence>
<keyword evidence="19" id="KW-1185">Reference proteome</keyword>
<evidence type="ECO:0000256" key="4">
    <source>
        <dbReference type="ARBA" id="ARBA00004496"/>
    </source>
</evidence>
<dbReference type="PROSITE" id="PS51975">
    <property type="entry name" value="RNASE_H_2"/>
    <property type="match status" value="1"/>
</dbReference>
<evidence type="ECO:0000256" key="13">
    <source>
        <dbReference type="ARBA" id="ARBA00023211"/>
    </source>
</evidence>
<dbReference type="InterPro" id="IPR022898">
    <property type="entry name" value="RNase_HII"/>
</dbReference>
<organism evidence="18 19">
    <name type="scientific">Williamsoniiplasma somnilux</name>
    <dbReference type="NCBI Taxonomy" id="215578"/>
    <lineage>
        <taxon>Bacteria</taxon>
        <taxon>Bacillati</taxon>
        <taxon>Mycoplasmatota</taxon>
        <taxon>Mollicutes</taxon>
        <taxon>Entomoplasmatales</taxon>
        <taxon>Williamsoniiplasma</taxon>
    </lineage>
</organism>
<dbReference type="InterPro" id="IPR012337">
    <property type="entry name" value="RNaseH-like_sf"/>
</dbReference>
<keyword evidence="11 14" id="KW-0255">Endonuclease</keyword>
<feature type="domain" description="RNase H type-2" evidence="17">
    <location>
        <begin position="20"/>
        <end position="206"/>
    </location>
</feature>
<comment type="similarity">
    <text evidence="5 14 16">Belongs to the RNase HII family.</text>
</comment>
<evidence type="ECO:0000256" key="9">
    <source>
        <dbReference type="ARBA" id="ARBA00022722"/>
    </source>
</evidence>
<dbReference type="InterPro" id="IPR036397">
    <property type="entry name" value="RNaseH_sf"/>
</dbReference>
<evidence type="ECO:0000259" key="17">
    <source>
        <dbReference type="PROSITE" id="PS51975"/>
    </source>
</evidence>
<comment type="catalytic activity">
    <reaction evidence="1 14 15 16">
        <text>Endonucleolytic cleavage to 5'-phosphomonoester.</text>
        <dbReference type="EC" id="3.1.26.4"/>
    </reaction>
</comment>
<keyword evidence="12 14" id="KW-0378">Hydrolase</keyword>
<sequence>MIKRDLFEFDNLIRTNKDITYISGSDEAGRGAMAGPIVVASVILPKSYQNSLIRDSKKLPKKLRESLFNEIIEVALTYDIKIYDSEIVDKLNPKATSILGMQESIQSLKITPEICLVDGEKIEIDGFECIKIIKGDDLSQNIAAASILAKVTRDQIMVNYAKKFPHYNFEKHKGYCTLEHQSLVIQFGVLPIHRLTYAPIKKIIKK</sequence>
<proteinExistence type="inferred from homology"/>
<dbReference type="GO" id="GO:0003723">
    <property type="term" value="F:RNA binding"/>
    <property type="evidence" value="ECO:0007669"/>
    <property type="project" value="UniProtKB-UniRule"/>
</dbReference>
<keyword evidence="13 14" id="KW-0464">Manganese</keyword>
<dbReference type="RefSeq" id="WP_024863344.1">
    <property type="nucleotide sequence ID" value="NZ_CP024965.1"/>
</dbReference>